<feature type="chain" id="PRO_5032798734" evidence="2">
    <location>
        <begin position="21"/>
        <end position="388"/>
    </location>
</feature>
<dbReference type="InterPro" id="IPR003715">
    <property type="entry name" value="Poly_export_N"/>
</dbReference>
<feature type="signal peptide" evidence="2">
    <location>
        <begin position="1"/>
        <end position="20"/>
    </location>
</feature>
<gene>
    <name evidence="5" type="ORF">FHS21_006206</name>
</gene>
<evidence type="ECO:0000259" key="3">
    <source>
        <dbReference type="Pfam" id="PF02563"/>
    </source>
</evidence>
<dbReference type="Proteomes" id="UP000554520">
    <property type="component" value="Unassembled WGS sequence"/>
</dbReference>
<dbReference type="AlphaFoldDB" id="A0A839UM38"/>
<dbReference type="Pfam" id="PF10531">
    <property type="entry name" value="SLBB"/>
    <property type="match status" value="1"/>
</dbReference>
<dbReference type="Gene3D" id="3.30.1950.10">
    <property type="entry name" value="wza like domain"/>
    <property type="match status" value="1"/>
</dbReference>
<proteinExistence type="predicted"/>
<protein>
    <submittedName>
        <fullName evidence="5">Polysaccharide export outer membrane protein</fullName>
    </submittedName>
</protein>
<evidence type="ECO:0000313" key="5">
    <source>
        <dbReference type="EMBL" id="MBB3149752.1"/>
    </source>
</evidence>
<evidence type="ECO:0000256" key="2">
    <source>
        <dbReference type="SAM" id="SignalP"/>
    </source>
</evidence>
<feature type="domain" description="Soluble ligand binding" evidence="4">
    <location>
        <begin position="172"/>
        <end position="221"/>
    </location>
</feature>
<dbReference type="GO" id="GO:0015159">
    <property type="term" value="F:polysaccharide transmembrane transporter activity"/>
    <property type="evidence" value="ECO:0007669"/>
    <property type="project" value="InterPro"/>
</dbReference>
<dbReference type="PANTHER" id="PTHR33619:SF3">
    <property type="entry name" value="POLYSACCHARIDE EXPORT PROTEIN GFCE-RELATED"/>
    <property type="match status" value="1"/>
</dbReference>
<dbReference type="EMBL" id="JACHXN010000041">
    <property type="protein sequence ID" value="MBB3149752.1"/>
    <property type="molecule type" value="Genomic_DNA"/>
</dbReference>
<dbReference type="RefSeq" id="WP_183665620.1">
    <property type="nucleotide sequence ID" value="NZ_JACHXN010000041.1"/>
</dbReference>
<evidence type="ECO:0000313" key="6">
    <source>
        <dbReference type="Proteomes" id="UP000554520"/>
    </source>
</evidence>
<keyword evidence="6" id="KW-1185">Reference proteome</keyword>
<dbReference type="PROSITE" id="PS51257">
    <property type="entry name" value="PROKAR_LIPOPROTEIN"/>
    <property type="match status" value="1"/>
</dbReference>
<evidence type="ECO:0000256" key="1">
    <source>
        <dbReference type="ARBA" id="ARBA00022729"/>
    </source>
</evidence>
<sequence>MALGFKARACAALCASLILASCGSVPTDGPLTREVLQSAKSSAAPNSLVYEVVDVDLRVANLVSAYVPISFERTFGFGGPATTPVIGVGDALSITIFEAGPDGLFSTKEQKSITLNVVVQPDGRAPIPYVGSFKFAGNTLEAARRSIVSALTGKAVEPDVVIALAENASRTVSINGAIGRPSIVPLGLSGEQLTEIIAKAGGPTKAPYDSYVSLTRGNKTGNVLLQTLVEKPKENVYAKPGDQIFVTFDPRTFTVLGSTGKVGQIPFNAASLTLIEAAALAGGSNVNLADPKGYFVFRYEDENIVKLVLGDKRFNEKIANGMYPNRAGRYPIIYRINMSNPQSYMLGQNFPVNNKDVIYLSRHPATDFIKFLNLVAAPAGLARTVNGF</sequence>
<keyword evidence="1 2" id="KW-0732">Signal</keyword>
<comment type="caution">
    <text evidence="5">The sequence shown here is derived from an EMBL/GenBank/DDBJ whole genome shotgun (WGS) entry which is preliminary data.</text>
</comment>
<dbReference type="InterPro" id="IPR019554">
    <property type="entry name" value="Soluble_ligand-bd"/>
</dbReference>
<dbReference type="InterPro" id="IPR049712">
    <property type="entry name" value="Poly_export"/>
</dbReference>
<dbReference type="Pfam" id="PF02563">
    <property type="entry name" value="Poly_export"/>
    <property type="match status" value="1"/>
</dbReference>
<evidence type="ECO:0000259" key="4">
    <source>
        <dbReference type="Pfam" id="PF10531"/>
    </source>
</evidence>
<dbReference type="PANTHER" id="PTHR33619">
    <property type="entry name" value="POLYSACCHARIDE EXPORT PROTEIN GFCE-RELATED"/>
    <property type="match status" value="1"/>
</dbReference>
<dbReference type="Gene3D" id="3.10.560.10">
    <property type="entry name" value="Outer membrane lipoprotein wza domain like"/>
    <property type="match status" value="2"/>
</dbReference>
<accession>A0A839UM38</accession>
<organism evidence="5 6">
    <name type="scientific">Phyllobacterium trifolii</name>
    <dbReference type="NCBI Taxonomy" id="300193"/>
    <lineage>
        <taxon>Bacteria</taxon>
        <taxon>Pseudomonadati</taxon>
        <taxon>Pseudomonadota</taxon>
        <taxon>Alphaproteobacteria</taxon>
        <taxon>Hyphomicrobiales</taxon>
        <taxon>Phyllobacteriaceae</taxon>
        <taxon>Phyllobacterium</taxon>
    </lineage>
</organism>
<name>A0A839UM38_9HYPH</name>
<reference evidence="5 6" key="1">
    <citation type="submission" date="2020-08" db="EMBL/GenBank/DDBJ databases">
        <title>Genomic Encyclopedia of Type Strains, Phase III (KMG-III): the genomes of soil and plant-associated and newly described type strains.</title>
        <authorList>
            <person name="Whitman W."/>
        </authorList>
    </citation>
    <scope>NUCLEOTIDE SEQUENCE [LARGE SCALE GENOMIC DNA]</scope>
    <source>
        <strain evidence="5 6">CECT 7015</strain>
    </source>
</reference>
<feature type="domain" description="Polysaccharide export protein N-terminal" evidence="3">
    <location>
        <begin position="83"/>
        <end position="164"/>
    </location>
</feature>